<sequence>MEVENQENIAELPYRASINPDAYEKCGQAYFHYFEELERLGPLDTSKMSSVARNYAGKKVKVGAKPLSGVRGIYYTRGTWRVQYRGTDGEIVSCVFNYDSKDVLIATFDLAFRLLRKVINLGRQVKSEDGMIITELTEERLLDLDRRSKMRKNKQDSTVTKDLLTVSSKRISRPRHDRLLAKGEDDIDSESDQIYTQVRKKTRPRTGDIAYNANVMTYQAPMPYVTASGNTMLPNTGCYPGKMDSFERMFHSYGNFTTHQLISYLIDKKCMRNKDRAPSVQRGGCQMGGEIQSTSGGEYGNEIYHPYDHELHSNEHSFNKDINGITNSGRLYRDDTNGSLIASLRISHNFRYLLYG</sequence>
<dbReference type="OMA" id="VFNYDSK"/>
<accession>A7ANK6</accession>
<dbReference type="AlphaFoldDB" id="A7ANK6"/>
<gene>
    <name evidence="1" type="ORF">BBOV_III005780</name>
</gene>
<dbReference type="eggNOG" id="ENOG502SZYC">
    <property type="taxonomic scope" value="Eukaryota"/>
</dbReference>
<comment type="caution">
    <text evidence="1">The sequence shown here is derived from an EMBL/GenBank/DDBJ whole genome shotgun (WGS) entry which is preliminary data.</text>
</comment>
<keyword evidence="2" id="KW-1185">Reference proteome</keyword>
<proteinExistence type="predicted"/>
<organism evidence="1 2">
    <name type="scientific">Babesia bovis</name>
    <dbReference type="NCBI Taxonomy" id="5865"/>
    <lineage>
        <taxon>Eukaryota</taxon>
        <taxon>Sar</taxon>
        <taxon>Alveolata</taxon>
        <taxon>Apicomplexa</taxon>
        <taxon>Aconoidasida</taxon>
        <taxon>Piroplasmida</taxon>
        <taxon>Babesiidae</taxon>
        <taxon>Babesia</taxon>
    </lineage>
</organism>
<dbReference type="EMBL" id="AAXT01000001">
    <property type="protein sequence ID" value="EDO08140.1"/>
    <property type="molecule type" value="Genomic_DNA"/>
</dbReference>
<dbReference type="Proteomes" id="UP000002173">
    <property type="component" value="Chromosome 3"/>
</dbReference>
<dbReference type="VEuPathDB" id="PiroplasmaDB:BBOV_III005780"/>
<name>A7ANK6_BABBO</name>
<reference evidence="1 2" key="1">
    <citation type="journal article" date="2007" name="PLoS Pathog.">
        <title>Genome sequence of Babesia bovis and comparative analysis of apicomplexan hemoprotozoa.</title>
        <authorList>
            <person name="Brayton K.A."/>
            <person name="Lau A.O.T."/>
            <person name="Herndon D.R."/>
            <person name="Hannick L."/>
            <person name="Kappmeyer L.S."/>
            <person name="Berens S.J."/>
            <person name="Bidwell S.L."/>
            <person name="Brown W.C."/>
            <person name="Crabtree J."/>
            <person name="Fadrosh D."/>
            <person name="Feldblum T."/>
            <person name="Forberger H.A."/>
            <person name="Haas B.J."/>
            <person name="Howell J.M."/>
            <person name="Khouri H."/>
            <person name="Koo H."/>
            <person name="Mann D.J."/>
            <person name="Norimine J."/>
            <person name="Paulsen I.T."/>
            <person name="Radune D."/>
            <person name="Ren Q."/>
            <person name="Smith R.K. Jr."/>
            <person name="Suarez C.E."/>
            <person name="White O."/>
            <person name="Wortman J.R."/>
            <person name="Knowles D.P. Jr."/>
            <person name="McElwain T.F."/>
            <person name="Nene V.M."/>
        </authorList>
    </citation>
    <scope>NUCLEOTIDE SEQUENCE [LARGE SCALE GENOMIC DNA]</scope>
    <source>
        <strain evidence="1">T2Bo</strain>
    </source>
</reference>
<dbReference type="InParanoid" id="A7ANK6"/>
<evidence type="ECO:0000313" key="1">
    <source>
        <dbReference type="EMBL" id="EDO08140.1"/>
    </source>
</evidence>
<protein>
    <submittedName>
        <fullName evidence="1">Uncharacterized protein</fullName>
    </submittedName>
</protein>
<evidence type="ECO:0000313" key="2">
    <source>
        <dbReference type="Proteomes" id="UP000002173"/>
    </source>
</evidence>